<keyword evidence="1" id="KW-0732">Signal</keyword>
<evidence type="ECO:0000313" key="3">
    <source>
        <dbReference type="Proteomes" id="UP000319212"/>
    </source>
</evidence>
<dbReference type="Proteomes" id="UP000319212">
    <property type="component" value="Unassembled WGS sequence"/>
</dbReference>
<feature type="chain" id="PRO_5021337016" evidence="1">
    <location>
        <begin position="20"/>
        <end position="268"/>
    </location>
</feature>
<dbReference type="AlphaFoldDB" id="A0A502DT96"/>
<evidence type="ECO:0000256" key="1">
    <source>
        <dbReference type="SAM" id="SignalP"/>
    </source>
</evidence>
<dbReference type="OrthoDB" id="6104590at2"/>
<proteinExistence type="predicted"/>
<dbReference type="EMBL" id="RCZI01000003">
    <property type="protein sequence ID" value="TPG27910.1"/>
    <property type="molecule type" value="Genomic_DNA"/>
</dbReference>
<accession>A0A502DT96</accession>
<organism evidence="2 3">
    <name type="scientific">Variovorax guangxiensis</name>
    <dbReference type="NCBI Taxonomy" id="1775474"/>
    <lineage>
        <taxon>Bacteria</taxon>
        <taxon>Pseudomonadati</taxon>
        <taxon>Pseudomonadota</taxon>
        <taxon>Betaproteobacteria</taxon>
        <taxon>Burkholderiales</taxon>
        <taxon>Comamonadaceae</taxon>
        <taxon>Variovorax</taxon>
    </lineage>
</organism>
<protein>
    <submittedName>
        <fullName evidence="2">Uncharacterized protein</fullName>
    </submittedName>
</protein>
<reference evidence="2 3" key="1">
    <citation type="journal article" date="2019" name="Environ. Microbiol.">
        <title>Species interactions and distinct microbial communities in high Arctic permafrost affected cryosols are associated with the CH4 and CO2 gas fluxes.</title>
        <authorList>
            <person name="Altshuler I."/>
            <person name="Hamel J."/>
            <person name="Turney S."/>
            <person name="Magnuson E."/>
            <person name="Levesque R."/>
            <person name="Greer C."/>
            <person name="Whyte L.G."/>
        </authorList>
    </citation>
    <scope>NUCLEOTIDE SEQUENCE [LARGE SCALE GENOMIC DNA]</scope>
    <source>
        <strain evidence="2 3">S06.C</strain>
    </source>
</reference>
<feature type="signal peptide" evidence="1">
    <location>
        <begin position="1"/>
        <end position="19"/>
    </location>
</feature>
<dbReference type="RefSeq" id="WP_140842984.1">
    <property type="nucleotide sequence ID" value="NZ_RCZI01000003.1"/>
</dbReference>
<gene>
    <name evidence="2" type="ORF">EAH82_14395</name>
</gene>
<evidence type="ECO:0000313" key="2">
    <source>
        <dbReference type="EMBL" id="TPG27910.1"/>
    </source>
</evidence>
<comment type="caution">
    <text evidence="2">The sequence shown here is derived from an EMBL/GenBank/DDBJ whole genome shotgun (WGS) entry which is preliminary data.</text>
</comment>
<name>A0A502DT96_9BURK</name>
<sequence length="268" mass="29163">MNKVVFAALCAVVAHSASAIELAPYARVFAGPEGARVILAPSADGKEALVQINGVNHPVDQVVFLTKLQRWGGGTEAFVTTYDGRDSGMVQKKASPYGGGERYVAYLPGRTEELQLSFEDAKSKALKPAALLATYERQQQQGVQQKLARFDRPRRVAADRERLERMDSEASAACGSAVKTSFDWSALDDERLKKISVSGYCGAVASGLERLCREDAAKFKPKAAALGQIDCQFGPELKARIVGQKVVFTTEESAPNQDDFVKEFLRNQ</sequence>